<comment type="catalytic activity">
    <reaction evidence="5">
        <text>pseudouridine(1915) in 23S rRNA + S-adenosyl-L-methionine = N(3)-methylpseudouridine(1915) in 23S rRNA + S-adenosyl-L-homocysteine + H(+)</text>
        <dbReference type="Rhea" id="RHEA:42752"/>
        <dbReference type="Rhea" id="RHEA-COMP:10221"/>
        <dbReference type="Rhea" id="RHEA-COMP:10222"/>
        <dbReference type="ChEBI" id="CHEBI:15378"/>
        <dbReference type="ChEBI" id="CHEBI:57856"/>
        <dbReference type="ChEBI" id="CHEBI:59789"/>
        <dbReference type="ChEBI" id="CHEBI:65314"/>
        <dbReference type="ChEBI" id="CHEBI:74486"/>
        <dbReference type="EC" id="2.1.1.177"/>
    </reaction>
</comment>
<keyword evidence="1 5" id="KW-0489">Methyltransferase</keyword>
<dbReference type="Pfam" id="PF02590">
    <property type="entry name" value="SPOUT_MTase"/>
    <property type="match status" value="1"/>
</dbReference>
<dbReference type="PANTHER" id="PTHR33603">
    <property type="entry name" value="METHYLTRANSFERASE"/>
    <property type="match status" value="1"/>
</dbReference>
<dbReference type="Gene3D" id="3.40.1280.10">
    <property type="match status" value="1"/>
</dbReference>
<comment type="subcellular location">
    <subcellularLocation>
        <location evidence="5">Cytoplasm</location>
    </subcellularLocation>
</comment>
<evidence type="ECO:0000256" key="2">
    <source>
        <dbReference type="ARBA" id="ARBA00022679"/>
    </source>
</evidence>
<dbReference type="EC" id="2.1.1.177" evidence="5"/>
<dbReference type="AlphaFoldDB" id="A0A6I8MBU4"/>
<dbReference type="GO" id="GO:0070038">
    <property type="term" value="F:rRNA (pseudouridine-N3-)-methyltransferase activity"/>
    <property type="evidence" value="ECO:0007669"/>
    <property type="project" value="UniProtKB-UniRule"/>
</dbReference>
<feature type="binding site" evidence="5">
    <location>
        <begin position="120"/>
        <end position="125"/>
    </location>
    <ligand>
        <name>S-adenosyl-L-methionine</name>
        <dbReference type="ChEBI" id="CHEBI:59789"/>
    </ligand>
</feature>
<dbReference type="GO" id="GO:0005737">
    <property type="term" value="C:cytoplasm"/>
    <property type="evidence" value="ECO:0007669"/>
    <property type="project" value="UniProtKB-SubCell"/>
</dbReference>
<comment type="subunit">
    <text evidence="5">Homodimer.</text>
</comment>
<evidence type="ECO:0000256" key="3">
    <source>
        <dbReference type="ARBA" id="ARBA00022691"/>
    </source>
</evidence>
<keyword evidence="7" id="KW-1185">Reference proteome</keyword>
<feature type="binding site" evidence="5">
    <location>
        <position position="70"/>
    </location>
    <ligand>
        <name>S-adenosyl-L-methionine</name>
        <dbReference type="ChEBI" id="CHEBI:59789"/>
    </ligand>
</feature>
<comment type="function">
    <text evidence="5">Specifically methylates the pseudouridine at position 1915 (m3Psi1915) in 23S rRNA.</text>
</comment>
<dbReference type="CDD" id="cd18081">
    <property type="entry name" value="RlmH-like"/>
    <property type="match status" value="1"/>
</dbReference>
<name>A0A6I8MBU4_9FUSO</name>
<comment type="similarity">
    <text evidence="4 5">Belongs to the RNA methyltransferase RlmH family.</text>
</comment>
<organism evidence="6 7">
    <name type="scientific">Oceanivirga miroungae</name>
    <dbReference type="NCBI Taxonomy" id="1130046"/>
    <lineage>
        <taxon>Bacteria</taxon>
        <taxon>Fusobacteriati</taxon>
        <taxon>Fusobacteriota</taxon>
        <taxon>Fusobacteriia</taxon>
        <taxon>Fusobacteriales</taxon>
        <taxon>Leptotrichiaceae</taxon>
        <taxon>Oceanivirga</taxon>
    </lineage>
</organism>
<dbReference type="PIRSF" id="PIRSF004505">
    <property type="entry name" value="MT_bac"/>
    <property type="match status" value="1"/>
</dbReference>
<dbReference type="InterPro" id="IPR029026">
    <property type="entry name" value="tRNA_m1G_MTases_N"/>
</dbReference>
<proteinExistence type="inferred from homology"/>
<keyword evidence="3 5" id="KW-0949">S-adenosyl-L-methionine</keyword>
<evidence type="ECO:0000256" key="4">
    <source>
        <dbReference type="ARBA" id="ARBA00038303"/>
    </source>
</evidence>
<accession>A0A6I8MBU4</accession>
<keyword evidence="5" id="KW-0963">Cytoplasm</keyword>
<reference evidence="6 7" key="1">
    <citation type="submission" date="2019-10" db="EMBL/GenBank/DDBJ databases">
        <authorList>
            <person name="Blom J."/>
        </authorList>
    </citation>
    <scope>NUCLEOTIDE SEQUENCE [LARGE SCALE GENOMIC DNA]</scope>
    <source>
        <strain evidence="6 7">ES3154-GLU</strain>
    </source>
</reference>
<evidence type="ECO:0000313" key="6">
    <source>
        <dbReference type="EMBL" id="VWL85673.1"/>
    </source>
</evidence>
<dbReference type="RefSeq" id="WP_156683648.1">
    <property type="nucleotide sequence ID" value="NZ_CABWIB010000001.1"/>
</dbReference>
<dbReference type="InterPro" id="IPR003742">
    <property type="entry name" value="RlmH-like"/>
</dbReference>
<dbReference type="PANTHER" id="PTHR33603:SF1">
    <property type="entry name" value="RIBOSOMAL RNA LARGE SUBUNIT METHYLTRANSFERASE H"/>
    <property type="match status" value="1"/>
</dbReference>
<dbReference type="Proteomes" id="UP000419017">
    <property type="component" value="Unassembled WGS sequence"/>
</dbReference>
<dbReference type="InterPro" id="IPR029028">
    <property type="entry name" value="Alpha/beta_knot_MTases"/>
</dbReference>
<sequence>MLKINIVAIGKIKEKYIVDGISEFKKRLSTYVNFNIVELNENKDSNLSVVQDSKNILKFFEKNKSYKILLDISADYMSSEELADMVSNLSITNSEISFIIGGSRGVTDEVRKLVDKRISFSKLTFPHQLFRLMLTEQIYRAICINNNIKYHK</sequence>
<dbReference type="EMBL" id="CABWIB010000001">
    <property type="protein sequence ID" value="VWL85673.1"/>
    <property type="molecule type" value="Genomic_DNA"/>
</dbReference>
<dbReference type="HAMAP" id="MF_00658">
    <property type="entry name" value="23SrRNA_methyltr_H"/>
    <property type="match status" value="1"/>
</dbReference>
<evidence type="ECO:0000313" key="7">
    <source>
        <dbReference type="Proteomes" id="UP000419017"/>
    </source>
</evidence>
<keyword evidence="5" id="KW-0698">rRNA processing</keyword>
<protein>
    <recommendedName>
        <fullName evidence="5">Ribosomal RNA large subunit methyltransferase H</fullName>
        <ecNumber evidence="5">2.1.1.177</ecNumber>
    </recommendedName>
    <alternativeName>
        <fullName evidence="5">23S rRNA (pseudouridine1915-N3)-methyltransferase</fullName>
    </alternativeName>
    <alternativeName>
        <fullName evidence="5">23S rRNA m3Psi1915 methyltransferase</fullName>
    </alternativeName>
    <alternativeName>
        <fullName evidence="5">rRNA (pseudouridine-N3-)-methyltransferase RlmH</fullName>
    </alternativeName>
</protein>
<gene>
    <name evidence="5" type="primary">rlmH</name>
    <name evidence="6" type="ORF">OMES3154_00957</name>
</gene>
<evidence type="ECO:0000256" key="5">
    <source>
        <dbReference type="HAMAP-Rule" id="MF_00658"/>
    </source>
</evidence>
<keyword evidence="2 5" id="KW-0808">Transferase</keyword>
<feature type="binding site" evidence="5">
    <location>
        <position position="101"/>
    </location>
    <ligand>
        <name>S-adenosyl-L-methionine</name>
        <dbReference type="ChEBI" id="CHEBI:59789"/>
    </ligand>
</feature>
<evidence type="ECO:0000256" key="1">
    <source>
        <dbReference type="ARBA" id="ARBA00022603"/>
    </source>
</evidence>
<dbReference type="SUPFAM" id="SSF75217">
    <property type="entry name" value="alpha/beta knot"/>
    <property type="match status" value="1"/>
</dbReference>